<feature type="region of interest" description="Disordered" evidence="1">
    <location>
        <begin position="507"/>
        <end position="528"/>
    </location>
</feature>
<organism evidence="2 3">
    <name type="scientific">Blattamonas nauphoetae</name>
    <dbReference type="NCBI Taxonomy" id="2049346"/>
    <lineage>
        <taxon>Eukaryota</taxon>
        <taxon>Metamonada</taxon>
        <taxon>Preaxostyla</taxon>
        <taxon>Oxymonadida</taxon>
        <taxon>Blattamonas</taxon>
    </lineage>
</organism>
<dbReference type="EMBL" id="JARBJD010000106">
    <property type="protein sequence ID" value="KAK2952284.1"/>
    <property type="molecule type" value="Genomic_DNA"/>
</dbReference>
<evidence type="ECO:0000313" key="2">
    <source>
        <dbReference type="EMBL" id="KAK2952284.1"/>
    </source>
</evidence>
<proteinExistence type="predicted"/>
<evidence type="ECO:0000313" key="3">
    <source>
        <dbReference type="Proteomes" id="UP001281761"/>
    </source>
</evidence>
<name>A0ABQ9XNB5_9EUKA</name>
<reference evidence="2 3" key="1">
    <citation type="journal article" date="2022" name="bioRxiv">
        <title>Genomics of Preaxostyla Flagellates Illuminates Evolutionary Transitions and the Path Towards Mitochondrial Loss.</title>
        <authorList>
            <person name="Novak L.V.F."/>
            <person name="Treitli S.C."/>
            <person name="Pyrih J."/>
            <person name="Halakuc P."/>
            <person name="Pipaliya S.V."/>
            <person name="Vacek V."/>
            <person name="Brzon O."/>
            <person name="Soukal P."/>
            <person name="Eme L."/>
            <person name="Dacks J.B."/>
            <person name="Karnkowska A."/>
            <person name="Elias M."/>
            <person name="Hampl V."/>
        </authorList>
    </citation>
    <scope>NUCLEOTIDE SEQUENCE [LARGE SCALE GENOMIC DNA]</scope>
    <source>
        <strain evidence="2">NAU3</strain>
        <tissue evidence="2">Gut</tissue>
    </source>
</reference>
<protein>
    <submittedName>
        <fullName evidence="2">Uncharacterized protein</fullName>
    </submittedName>
</protein>
<feature type="compositionally biased region" description="Polar residues" evidence="1">
    <location>
        <begin position="214"/>
        <end position="226"/>
    </location>
</feature>
<feature type="region of interest" description="Disordered" evidence="1">
    <location>
        <begin position="318"/>
        <end position="339"/>
    </location>
</feature>
<comment type="caution">
    <text evidence="2">The sequence shown here is derived from an EMBL/GenBank/DDBJ whole genome shotgun (WGS) entry which is preliminary data.</text>
</comment>
<feature type="region of interest" description="Disordered" evidence="1">
    <location>
        <begin position="1"/>
        <end position="42"/>
    </location>
</feature>
<feature type="compositionally biased region" description="Basic residues" evidence="1">
    <location>
        <begin position="318"/>
        <end position="335"/>
    </location>
</feature>
<dbReference type="Proteomes" id="UP001281761">
    <property type="component" value="Unassembled WGS sequence"/>
</dbReference>
<sequence length="686" mass="75637">MEADRTAQLMPLKSKRDLVSSERTEGLHLSPKVSRSRSVDLEDSPSMNYMRTLDILSISRSDLTKMKFGDCAEDGWGDGNENENGMGNGADVSVSNDVCEIGSHSTNDVLPTLGKDEEGWSGAETGPKLFSERTVQFVVPSLSEEARIASAEVGHLKPEFAVLPNFFSQSSPEMGQNSLGTDISKSTSMSEPLLDVGMRTTRDAAEQLPPAPSILTTPPTKMSSEASGGDGGTSLAAEGRATWREKGGESEGQVVSFTKVEVEKEDDEAVNELMKMIGLWREWLEKKKGVSLVDLVVSSQEECGRRIEVDVARSKRRLRRQQRKQNRSRSSRRTQRASVVPRVPLNDLSRGLELLLTELEEETPQAKSRKKKACFIDIAEVAFQSEIDGIHQNQNRADFQLGVDLGRVLRNVILVETAEQETENNEVGHSSSSIVVHCTLTVSALVLPLFCHVSFGNIVVSLQNCMMTTDEHSTSALSLALTVQGVEVSASRADHHIPIFSVEKNVHSSLTPPQPKDPSSGPSFNQPHLSLVQTNPRLAATPICFILAKQDRTDRRSGVLQKHLLLSGLIKYVELLFLPAGQPPPQTTPELPTKMHLEFWADESLVVVDPQNQYALELTRKGWETWNRNQHRTRTQHESSSVASMIQNAIAPRLSLWSSQTQLGSSPSLCEMKSEEKTHALNIDYS</sequence>
<feature type="compositionally biased region" description="Basic and acidic residues" evidence="1">
    <location>
        <begin position="14"/>
        <end position="26"/>
    </location>
</feature>
<evidence type="ECO:0000256" key="1">
    <source>
        <dbReference type="SAM" id="MobiDB-lite"/>
    </source>
</evidence>
<keyword evidence="3" id="KW-1185">Reference proteome</keyword>
<accession>A0ABQ9XNB5</accession>
<gene>
    <name evidence="2" type="ORF">BLNAU_12843</name>
</gene>
<feature type="region of interest" description="Disordered" evidence="1">
    <location>
        <begin position="207"/>
        <end position="235"/>
    </location>
</feature>